<reference evidence="1" key="3">
    <citation type="submission" date="2021-06" db="EMBL/GenBank/DDBJ databases">
        <title>Chromosome-level genome assembly for S. haematobium.</title>
        <authorList>
            <person name="Stroehlein A.J."/>
        </authorList>
    </citation>
    <scope>NUCLEOTIDE SEQUENCE</scope>
</reference>
<accession>A0A922S4V0</accession>
<gene>
    <name evidence="1" type="ORF">MS3_00000827</name>
</gene>
<evidence type="ECO:0000313" key="1">
    <source>
        <dbReference type="EMBL" id="KAH9593688.1"/>
    </source>
</evidence>
<dbReference type="CTD" id="75576533"/>
<proteinExistence type="predicted"/>
<dbReference type="GeneID" id="75576533"/>
<organism evidence="1 2">
    <name type="scientific">Schistosoma haematobium</name>
    <name type="common">Blood fluke</name>
    <dbReference type="NCBI Taxonomy" id="6185"/>
    <lineage>
        <taxon>Eukaryota</taxon>
        <taxon>Metazoa</taxon>
        <taxon>Spiralia</taxon>
        <taxon>Lophotrochozoa</taxon>
        <taxon>Platyhelminthes</taxon>
        <taxon>Trematoda</taxon>
        <taxon>Digenea</taxon>
        <taxon>Strigeidida</taxon>
        <taxon>Schistosomatoidea</taxon>
        <taxon>Schistosomatidae</taxon>
        <taxon>Schistosoma</taxon>
    </lineage>
</organism>
<sequence>MIRVMDKEHHEILADLRVLRSDLRFPELYVEMFQLADSASALFSASAQAVTLACSGVLQSSLGSFQNSQLASTSLNNNQSNLNINKSSDSTVNNSDFILSVDRWDAGRLALTVPAAAAAAAAAVVALTEQTSICQNNNNNQLLLQPNSQLSSTCAFPQFSNSIVVGSSSLLSTNVSLSSCQKRAKNDVNQSDNTTSTIPVFPTNTNNTIAFITSPSSFMFPNQLHHPSS</sequence>
<dbReference type="KEGG" id="shx:MS3_00000827"/>
<comment type="caution">
    <text evidence="1">The sequence shown here is derived from an EMBL/GenBank/DDBJ whole genome shotgun (WGS) entry which is preliminary data.</text>
</comment>
<dbReference type="RefSeq" id="XP_051072973.1">
    <property type="nucleotide sequence ID" value="XM_051208442.1"/>
</dbReference>
<evidence type="ECO:0000313" key="2">
    <source>
        <dbReference type="Proteomes" id="UP000471633"/>
    </source>
</evidence>
<dbReference type="EMBL" id="AMPZ03000001">
    <property type="protein sequence ID" value="KAH9593688.1"/>
    <property type="molecule type" value="Genomic_DNA"/>
</dbReference>
<reference evidence="1" key="4">
    <citation type="journal article" date="2022" name="PLoS Pathog.">
        <title>Chromosome-level genome of Schistosoma haematobium underpins genome-wide explorations of molecular variation.</title>
        <authorList>
            <person name="Stroehlein A.J."/>
            <person name="Korhonen P.K."/>
            <person name="Lee V.V."/>
            <person name="Ralph S.A."/>
            <person name="Mentink-Kane M."/>
            <person name="You H."/>
            <person name="McManus D.P."/>
            <person name="Tchuente L.T."/>
            <person name="Stothard J.R."/>
            <person name="Kaur P."/>
            <person name="Dudchenko O."/>
            <person name="Aiden E.L."/>
            <person name="Yang B."/>
            <person name="Yang H."/>
            <person name="Emery A.M."/>
            <person name="Webster B.L."/>
            <person name="Brindley P.J."/>
            <person name="Rollinson D."/>
            <person name="Chang B.C.H."/>
            <person name="Gasser R.B."/>
            <person name="Young N.D."/>
        </authorList>
    </citation>
    <scope>NUCLEOTIDE SEQUENCE</scope>
</reference>
<reference evidence="1" key="2">
    <citation type="journal article" date="2019" name="Gigascience">
        <title>High-quality Schistosoma haematobium genome achieved by single-molecule and long-range sequencing.</title>
        <authorList>
            <person name="Stroehlein A.J."/>
            <person name="Korhonen P.K."/>
            <person name="Chong T.M."/>
            <person name="Lim Y.L."/>
            <person name="Chan K.G."/>
            <person name="Webster B."/>
            <person name="Rollinson D."/>
            <person name="Brindley P.J."/>
            <person name="Gasser R.B."/>
            <person name="Young N.D."/>
        </authorList>
    </citation>
    <scope>NUCLEOTIDE SEQUENCE</scope>
</reference>
<keyword evidence="2" id="KW-1185">Reference proteome</keyword>
<name>A0A922S4V0_SCHHA</name>
<protein>
    <submittedName>
        <fullName evidence="1">Uncharacterized protein</fullName>
    </submittedName>
</protein>
<dbReference type="Proteomes" id="UP000471633">
    <property type="component" value="Unassembled WGS sequence"/>
</dbReference>
<dbReference type="AlphaFoldDB" id="A0A922S4V0"/>
<reference evidence="1" key="1">
    <citation type="journal article" date="2012" name="Nat. Genet.">
        <title>Whole-genome sequence of Schistosoma haematobium.</title>
        <authorList>
            <person name="Young N.D."/>
            <person name="Jex A.R."/>
            <person name="Li B."/>
            <person name="Liu S."/>
            <person name="Yang L."/>
            <person name="Xiong Z."/>
            <person name="Li Y."/>
            <person name="Cantacessi C."/>
            <person name="Hall R.S."/>
            <person name="Xu X."/>
            <person name="Chen F."/>
            <person name="Wu X."/>
            <person name="Zerlotini A."/>
            <person name="Oliveira G."/>
            <person name="Hofmann A."/>
            <person name="Zhang G."/>
            <person name="Fang X."/>
            <person name="Kang Y."/>
            <person name="Campbell B.E."/>
            <person name="Loukas A."/>
            <person name="Ranganathan S."/>
            <person name="Rollinson D."/>
            <person name="Rinaldi G."/>
            <person name="Brindley P.J."/>
            <person name="Yang H."/>
            <person name="Wang J."/>
            <person name="Wang J."/>
            <person name="Gasser R.B."/>
        </authorList>
    </citation>
    <scope>NUCLEOTIDE SEQUENCE</scope>
</reference>